<evidence type="ECO:0000313" key="2">
    <source>
        <dbReference type="Proteomes" id="UP000592820"/>
    </source>
</evidence>
<name>A0A7W8NZZ7_9BURK</name>
<dbReference type="InterPro" id="IPR021769">
    <property type="entry name" value="DUF3331"/>
</dbReference>
<comment type="caution">
    <text evidence="1">The sequence shown here is derived from an EMBL/GenBank/DDBJ whole genome shotgun (WGS) entry which is preliminary data.</text>
</comment>
<dbReference type="RefSeq" id="WP_184225201.1">
    <property type="nucleotide sequence ID" value="NZ_JACHDE010000001.1"/>
</dbReference>
<reference evidence="1 2" key="1">
    <citation type="submission" date="2020-08" db="EMBL/GenBank/DDBJ databases">
        <title>Genomic Encyclopedia of Type Strains, Phase IV (KMG-V): Genome sequencing to study the core and pangenomes of soil and plant-associated prokaryotes.</title>
        <authorList>
            <person name="Whitman W."/>
        </authorList>
    </citation>
    <scope>NUCLEOTIDE SEQUENCE [LARGE SCALE GENOMIC DNA]</scope>
    <source>
        <strain evidence="1 2">JPY162</strain>
    </source>
</reference>
<proteinExistence type="predicted"/>
<evidence type="ECO:0008006" key="3">
    <source>
        <dbReference type="Google" id="ProtNLM"/>
    </source>
</evidence>
<sequence>MEAQSNILDPWLMTIGILGQLSGEKSLGSNVASEWTRWSERSAGKRADGLTIRFLERATTTSVTLAWLDPLRCVYGNQEWHLIRARHSGVCAVSGRQIQFDEYVYRPQRRRPQAVNADAMILKDELEKHL</sequence>
<protein>
    <recommendedName>
        <fullName evidence="3">DUF3331 domain-containing protein</fullName>
    </recommendedName>
</protein>
<evidence type="ECO:0000313" key="1">
    <source>
        <dbReference type="EMBL" id="MBB5398506.1"/>
    </source>
</evidence>
<dbReference type="Proteomes" id="UP000592820">
    <property type="component" value="Unassembled WGS sequence"/>
</dbReference>
<organism evidence="1 2">
    <name type="scientific">Paraburkholderia youngii</name>
    <dbReference type="NCBI Taxonomy" id="2782701"/>
    <lineage>
        <taxon>Bacteria</taxon>
        <taxon>Pseudomonadati</taxon>
        <taxon>Pseudomonadota</taxon>
        <taxon>Betaproteobacteria</taxon>
        <taxon>Burkholderiales</taxon>
        <taxon>Burkholderiaceae</taxon>
        <taxon>Paraburkholderia</taxon>
    </lineage>
</organism>
<dbReference type="Pfam" id="PF11811">
    <property type="entry name" value="DUF3331"/>
    <property type="match status" value="1"/>
</dbReference>
<dbReference type="AlphaFoldDB" id="A0A7W8NZZ7"/>
<accession>A0A7W8NZZ7</accession>
<gene>
    <name evidence="1" type="ORF">HDG41_000542</name>
</gene>
<dbReference type="EMBL" id="JACHDE010000001">
    <property type="protein sequence ID" value="MBB5398506.1"/>
    <property type="molecule type" value="Genomic_DNA"/>
</dbReference>